<dbReference type="PANTHER" id="PTHR33055">
    <property type="entry name" value="TRANSPOSASE FOR INSERTION SEQUENCE ELEMENT IS1111A"/>
    <property type="match status" value="1"/>
</dbReference>
<comment type="caution">
    <text evidence="3">The sequence shown here is derived from an EMBL/GenBank/DDBJ whole genome shotgun (WGS) entry which is preliminary data.</text>
</comment>
<dbReference type="Pfam" id="PF01548">
    <property type="entry name" value="DEDD_Tnp_IS110"/>
    <property type="match status" value="1"/>
</dbReference>
<evidence type="ECO:0000313" key="3">
    <source>
        <dbReference type="EMBL" id="MBU5438355.1"/>
    </source>
</evidence>
<feature type="domain" description="Transposase IS110-like N-terminal" evidence="1">
    <location>
        <begin position="3"/>
        <end position="116"/>
    </location>
</feature>
<evidence type="ECO:0000259" key="2">
    <source>
        <dbReference type="Pfam" id="PF02371"/>
    </source>
</evidence>
<evidence type="ECO:0000313" key="4">
    <source>
        <dbReference type="Proteomes" id="UP000749471"/>
    </source>
</evidence>
<dbReference type="NCBIfam" id="NF033542">
    <property type="entry name" value="transpos_IS110"/>
    <property type="match status" value="1"/>
</dbReference>
<dbReference type="Pfam" id="PF02371">
    <property type="entry name" value="Transposase_20"/>
    <property type="match status" value="1"/>
</dbReference>
<sequence length="355" mass="41114">MLRFNEEIKVVMEATSSYHLLVFSYLKEKEIFVSVINPLIMKKYVSMTLRKGKTDKMDSIKVANYGIDNWFRLEEYQVADETYSELRLLGRQYAHYIKMRVESKLTLTNMLDKTMPGIKTLLKNNSENPERDKLNDFVEEYWHFDNITRKSEKQFINSYIKWAKKKGYHQNETKAKQIYALASEGIPTISSSTSSTKMLVLESVRVLREIDRTLNIILTQMRELARGLKEYEVVKEMSGVGETLAPRLIAEIGDVRRFKNGKSLVAYAGIDAPPHESGNFRGTQRKISKRGSAILRKTGYEVMKCIKSNKPSEDSVYQFMMKKEAEGKPLKVAKIAALNKFLRIYYARVKEIYTA</sequence>
<dbReference type="InterPro" id="IPR002525">
    <property type="entry name" value="Transp_IS110-like_N"/>
</dbReference>
<reference evidence="3 4" key="1">
    <citation type="submission" date="2021-06" db="EMBL/GenBank/DDBJ databases">
        <authorList>
            <person name="Sun Q."/>
            <person name="Li D."/>
        </authorList>
    </citation>
    <scope>NUCLEOTIDE SEQUENCE [LARGE SCALE GENOMIC DNA]</scope>
    <source>
        <strain evidence="3 4">MSJ-40</strain>
    </source>
</reference>
<evidence type="ECO:0000259" key="1">
    <source>
        <dbReference type="Pfam" id="PF01548"/>
    </source>
</evidence>
<proteinExistence type="predicted"/>
<gene>
    <name evidence="3" type="ORF">KQI42_10060</name>
</gene>
<dbReference type="InterPro" id="IPR047650">
    <property type="entry name" value="Transpos_IS110"/>
</dbReference>
<name>A0ABS6E7F5_9FIRM</name>
<dbReference type="PANTHER" id="PTHR33055:SF13">
    <property type="entry name" value="TRANSPOSASE"/>
    <property type="match status" value="1"/>
</dbReference>
<dbReference type="InterPro" id="IPR003346">
    <property type="entry name" value="Transposase_20"/>
</dbReference>
<dbReference type="EMBL" id="JAHLPM010000007">
    <property type="protein sequence ID" value="MBU5438355.1"/>
    <property type="molecule type" value="Genomic_DNA"/>
</dbReference>
<feature type="domain" description="Transposase IS116/IS110/IS902 C-terminal" evidence="2">
    <location>
        <begin position="232"/>
        <end position="315"/>
    </location>
</feature>
<protein>
    <submittedName>
        <fullName evidence="3">IS110 family transposase</fullName>
    </submittedName>
</protein>
<keyword evidence="4" id="KW-1185">Reference proteome</keyword>
<accession>A0ABS6E7F5</accession>
<dbReference type="Proteomes" id="UP000749471">
    <property type="component" value="Unassembled WGS sequence"/>
</dbReference>
<organism evidence="3 4">
    <name type="scientific">Tissierella simiarum</name>
    <dbReference type="NCBI Taxonomy" id="2841534"/>
    <lineage>
        <taxon>Bacteria</taxon>
        <taxon>Bacillati</taxon>
        <taxon>Bacillota</taxon>
        <taxon>Tissierellia</taxon>
        <taxon>Tissierellales</taxon>
        <taxon>Tissierellaceae</taxon>
        <taxon>Tissierella</taxon>
    </lineage>
</organism>